<feature type="domain" description="SH3" evidence="4">
    <location>
        <begin position="615"/>
        <end position="674"/>
    </location>
</feature>
<dbReference type="PRINTS" id="PR00452">
    <property type="entry name" value="SH3DOMAIN"/>
</dbReference>
<dbReference type="InterPro" id="IPR001452">
    <property type="entry name" value="SH3_domain"/>
</dbReference>
<dbReference type="Proteomes" id="UP001152320">
    <property type="component" value="Chromosome 15"/>
</dbReference>
<dbReference type="EMBL" id="JAIZAY010000015">
    <property type="protein sequence ID" value="KAJ8028263.1"/>
    <property type="molecule type" value="Genomic_DNA"/>
</dbReference>
<keyword evidence="6" id="KW-1185">Reference proteome</keyword>
<gene>
    <name evidence="5" type="ORF">HOLleu_30452</name>
</gene>
<feature type="compositionally biased region" description="Low complexity" evidence="3">
    <location>
        <begin position="346"/>
        <end position="362"/>
    </location>
</feature>
<feature type="region of interest" description="Disordered" evidence="3">
    <location>
        <begin position="246"/>
        <end position="447"/>
    </location>
</feature>
<comment type="caution">
    <text evidence="5">The sequence shown here is derived from an EMBL/GenBank/DDBJ whole genome shotgun (WGS) entry which is preliminary data.</text>
</comment>
<dbReference type="Pfam" id="PF00018">
    <property type="entry name" value="SH3_1"/>
    <property type="match status" value="3"/>
</dbReference>
<dbReference type="AlphaFoldDB" id="A0A9Q1BKC3"/>
<reference evidence="5" key="1">
    <citation type="submission" date="2021-10" db="EMBL/GenBank/DDBJ databases">
        <title>Tropical sea cucumber genome reveals ecological adaptation and Cuvierian tubules defense mechanism.</title>
        <authorList>
            <person name="Chen T."/>
        </authorList>
    </citation>
    <scope>NUCLEOTIDE SEQUENCE</scope>
    <source>
        <strain evidence="5">Nanhai2018</strain>
        <tissue evidence="5">Muscle</tissue>
    </source>
</reference>
<accession>A0A9Q1BKC3</accession>
<feature type="domain" description="SH3" evidence="4">
    <location>
        <begin position="683"/>
        <end position="742"/>
    </location>
</feature>
<dbReference type="PANTHER" id="PTHR14167:SF116">
    <property type="entry name" value="CAP, ISOFORM AC"/>
    <property type="match status" value="1"/>
</dbReference>
<feature type="compositionally biased region" description="Polar residues" evidence="3">
    <location>
        <begin position="93"/>
        <end position="121"/>
    </location>
</feature>
<name>A0A9Q1BKC3_HOLLE</name>
<dbReference type="InterPro" id="IPR050384">
    <property type="entry name" value="Endophilin_SH3RF"/>
</dbReference>
<organism evidence="5 6">
    <name type="scientific">Holothuria leucospilota</name>
    <name type="common">Black long sea cucumber</name>
    <name type="synonym">Mertensiothuria leucospilota</name>
    <dbReference type="NCBI Taxonomy" id="206669"/>
    <lineage>
        <taxon>Eukaryota</taxon>
        <taxon>Metazoa</taxon>
        <taxon>Echinodermata</taxon>
        <taxon>Eleutherozoa</taxon>
        <taxon>Echinozoa</taxon>
        <taxon>Holothuroidea</taxon>
        <taxon>Aspidochirotacea</taxon>
        <taxon>Aspidochirotida</taxon>
        <taxon>Holothuriidae</taxon>
        <taxon>Holothuria</taxon>
    </lineage>
</organism>
<feature type="compositionally biased region" description="Low complexity" evidence="3">
    <location>
        <begin position="179"/>
        <end position="200"/>
    </location>
</feature>
<dbReference type="OrthoDB" id="27823at2759"/>
<dbReference type="InterPro" id="IPR036028">
    <property type="entry name" value="SH3-like_dom_sf"/>
</dbReference>
<dbReference type="SMART" id="SM00326">
    <property type="entry name" value="SH3"/>
    <property type="match status" value="4"/>
</dbReference>
<sequence length="745" mass="80563">MADTPPPIPNNRPKSQYVPPPIPTNRPKNSYVAPVIGSLFSRPTSKSASNKPTPTPKPRTSVSDEPTSYENHAYDQNSFNHTAVKADKPKPSTKPSVSAKPSNSSAMWSQSANPSASNGQVRVTVDTGGASKAMFKAAMDKETRSKAMTKEQEKDAAKLGWGVTKNVAKNASMDDFMKASKAASKSSSSGKSGSTAFASSMIKSQASKDQPVMTKDQQKQAAKLSWGIGKNVAKNVSMNDMKKAASFVSVSSSSSTQQQQQPIPAHRPAPTQPPTARARPKPTGAGTSTSVLPPPPSSQGSVPLQASSQPKPAARSAFSLKLPTSDQSKNRLKPTIIRPGASNQKSTVKSNSRSSSPSFDNNNTKKVPPPRPSGGPPQGKKGGPPPRPTSVPSAKQRTSVAGGKPKRPAPKKPTLLEKHGLSSLEITPTSSPVGSPTDSVVDLPPRPGPGHPLYKYIVSQPHAVAQYDYDAQASEDLSFKTEDLIILKRKIDADWYIGRCGNKEGMFPAQFVRVVRDVVEDKESGDWDDLSFPEGAVIKLVERVDGEWYKGEYNGRTGIFPKGYVEEGNRIKIVGKFNEDWYIGTLNGKQGRFPANFVDKVPTDMSSNSEPAIKSVEPHAFVQYDFDAEGDEELSLKAGETVLLLEKIGNDWLKGRYRGKDGIFPKSFVEVIVDLPQKKPQTKTTGVGKARYEFKGETNEDLSFREGDTIELIRYINSEWMVGKLKGKTGQFPVNFIEIITPLPS</sequence>
<dbReference type="SUPFAM" id="SSF50044">
    <property type="entry name" value="SH3-domain"/>
    <property type="match status" value="5"/>
</dbReference>
<feature type="compositionally biased region" description="Low complexity" evidence="3">
    <location>
        <begin position="274"/>
        <end position="291"/>
    </location>
</feature>
<dbReference type="CDD" id="cd00174">
    <property type="entry name" value="SH3"/>
    <property type="match status" value="1"/>
</dbReference>
<feature type="compositionally biased region" description="Polar residues" evidence="3">
    <location>
        <begin position="41"/>
        <end position="81"/>
    </location>
</feature>
<dbReference type="PRINTS" id="PR00499">
    <property type="entry name" value="P67PHOX"/>
</dbReference>
<evidence type="ECO:0000313" key="6">
    <source>
        <dbReference type="Proteomes" id="UP001152320"/>
    </source>
</evidence>
<evidence type="ECO:0000256" key="3">
    <source>
        <dbReference type="SAM" id="MobiDB-lite"/>
    </source>
</evidence>
<feature type="region of interest" description="Disordered" evidence="3">
    <location>
        <begin position="178"/>
        <end position="230"/>
    </location>
</feature>
<feature type="compositionally biased region" description="Polar residues" evidence="3">
    <location>
        <begin position="299"/>
        <end position="310"/>
    </location>
</feature>
<feature type="region of interest" description="Disordered" evidence="3">
    <location>
        <begin position="1"/>
        <end position="124"/>
    </location>
</feature>
<proteinExistence type="predicted"/>
<dbReference type="Pfam" id="PF07653">
    <property type="entry name" value="SH3_2"/>
    <property type="match status" value="1"/>
</dbReference>
<feature type="compositionally biased region" description="Pro residues" evidence="3">
    <location>
        <begin position="1"/>
        <end position="10"/>
    </location>
</feature>
<evidence type="ECO:0000259" key="4">
    <source>
        <dbReference type="PROSITE" id="PS50002"/>
    </source>
</evidence>
<dbReference type="PANTHER" id="PTHR14167">
    <property type="entry name" value="SH3 DOMAIN-CONTAINING"/>
    <property type="match status" value="1"/>
</dbReference>
<evidence type="ECO:0000313" key="5">
    <source>
        <dbReference type="EMBL" id="KAJ8028263.1"/>
    </source>
</evidence>
<dbReference type="PROSITE" id="PS50002">
    <property type="entry name" value="SH3"/>
    <property type="match status" value="3"/>
</dbReference>
<evidence type="ECO:0000256" key="1">
    <source>
        <dbReference type="ARBA" id="ARBA00022443"/>
    </source>
</evidence>
<feature type="compositionally biased region" description="Polar residues" evidence="3">
    <location>
        <begin position="390"/>
        <end position="399"/>
    </location>
</feature>
<evidence type="ECO:0000256" key="2">
    <source>
        <dbReference type="PROSITE-ProRule" id="PRU00192"/>
    </source>
</evidence>
<dbReference type="Gene3D" id="2.30.30.40">
    <property type="entry name" value="SH3 Domains"/>
    <property type="match status" value="5"/>
</dbReference>
<feature type="domain" description="SH3" evidence="4">
    <location>
        <begin position="458"/>
        <end position="517"/>
    </location>
</feature>
<protein>
    <submittedName>
        <fullName evidence="5">SH3 domain-containing protein 19</fullName>
    </submittedName>
</protein>
<keyword evidence="1 2" id="KW-0728">SH3 domain</keyword>
<feature type="compositionally biased region" description="Polar residues" evidence="3">
    <location>
        <begin position="424"/>
        <end position="438"/>
    </location>
</feature>
<feature type="compositionally biased region" description="Low complexity" evidence="3">
    <location>
        <begin position="246"/>
        <end position="264"/>
    </location>
</feature>